<proteinExistence type="predicted"/>
<dbReference type="Proteomes" id="UP000823674">
    <property type="component" value="Chromosome A06"/>
</dbReference>
<reference evidence="1 2" key="1">
    <citation type="submission" date="2021-03" db="EMBL/GenBank/DDBJ databases">
        <authorList>
            <person name="King G.J."/>
            <person name="Bancroft I."/>
            <person name="Baten A."/>
            <person name="Bloomfield J."/>
            <person name="Borpatragohain P."/>
            <person name="He Z."/>
            <person name="Irish N."/>
            <person name="Irwin J."/>
            <person name="Liu K."/>
            <person name="Mauleon R.P."/>
            <person name="Moore J."/>
            <person name="Morris R."/>
            <person name="Ostergaard L."/>
            <person name="Wang B."/>
            <person name="Wells R."/>
        </authorList>
    </citation>
    <scope>NUCLEOTIDE SEQUENCE [LARGE SCALE GENOMIC DNA]</scope>
    <source>
        <strain evidence="1">R-o-18</strain>
        <tissue evidence="1">Leaf</tissue>
    </source>
</reference>
<organism evidence="1 2">
    <name type="scientific">Brassica rapa subsp. trilocularis</name>
    <dbReference type="NCBI Taxonomy" id="1813537"/>
    <lineage>
        <taxon>Eukaryota</taxon>
        <taxon>Viridiplantae</taxon>
        <taxon>Streptophyta</taxon>
        <taxon>Embryophyta</taxon>
        <taxon>Tracheophyta</taxon>
        <taxon>Spermatophyta</taxon>
        <taxon>Magnoliopsida</taxon>
        <taxon>eudicotyledons</taxon>
        <taxon>Gunneridae</taxon>
        <taxon>Pentapetalae</taxon>
        <taxon>rosids</taxon>
        <taxon>malvids</taxon>
        <taxon>Brassicales</taxon>
        <taxon>Brassicaceae</taxon>
        <taxon>Brassiceae</taxon>
        <taxon>Brassica</taxon>
    </lineage>
</organism>
<dbReference type="EMBL" id="JADBGQ010000006">
    <property type="protein sequence ID" value="KAG5393887.1"/>
    <property type="molecule type" value="Genomic_DNA"/>
</dbReference>
<keyword evidence="2" id="KW-1185">Reference proteome</keyword>
<comment type="caution">
    <text evidence="1">The sequence shown here is derived from an EMBL/GenBank/DDBJ whole genome shotgun (WGS) entry which is preliminary data.</text>
</comment>
<name>A0ABQ7M525_BRACM</name>
<evidence type="ECO:0000313" key="2">
    <source>
        <dbReference type="Proteomes" id="UP000823674"/>
    </source>
</evidence>
<evidence type="ECO:0000313" key="1">
    <source>
        <dbReference type="EMBL" id="KAG5393887.1"/>
    </source>
</evidence>
<gene>
    <name evidence="1" type="primary">A06p036500.1_BraROA</name>
    <name evidence="1" type="ORF">IGI04_023850</name>
</gene>
<protein>
    <submittedName>
        <fullName evidence="1">Uncharacterized protein</fullName>
    </submittedName>
</protein>
<accession>A0ABQ7M525</accession>
<sequence>MGMKHESPNCHAGGPMEVRLLKSRLLRPHGSNLPYASLPFVQGSLNVFGWRLLRKGHRKEEDSISHVSIVYRTGPDPFFGLLCLHPLKGLSEWFPEADKIKDSARQSKPLGEPK</sequence>
<feature type="non-terminal residue" evidence="1">
    <location>
        <position position="114"/>
    </location>
</feature>